<dbReference type="PANTHER" id="PTHR33365:SF7">
    <property type="entry name" value="TAT PATHWAY SIGNAL SEQUENCE"/>
    <property type="match status" value="1"/>
</dbReference>
<dbReference type="PANTHER" id="PTHR33365">
    <property type="entry name" value="YALI0B05434P"/>
    <property type="match status" value="1"/>
</dbReference>
<comment type="subcellular location">
    <subcellularLocation>
        <location evidence="1">Membrane</location>
        <topology evidence="1">Single-pass membrane protein</topology>
    </subcellularLocation>
</comment>
<keyword evidence="2" id="KW-0812">Transmembrane</keyword>
<organism evidence="8 9">
    <name type="scientific">Apodospora peruviana</name>
    <dbReference type="NCBI Taxonomy" id="516989"/>
    <lineage>
        <taxon>Eukaryota</taxon>
        <taxon>Fungi</taxon>
        <taxon>Dikarya</taxon>
        <taxon>Ascomycota</taxon>
        <taxon>Pezizomycotina</taxon>
        <taxon>Sordariomycetes</taxon>
        <taxon>Sordariomycetidae</taxon>
        <taxon>Sordariales</taxon>
        <taxon>Lasiosphaeriaceae</taxon>
        <taxon>Apodospora</taxon>
    </lineage>
</organism>
<evidence type="ECO:0000256" key="7">
    <source>
        <dbReference type="ARBA" id="ARBA00035112"/>
    </source>
</evidence>
<accession>A0AAE0IUA2</accession>
<comment type="caution">
    <text evidence="8">The sequence shown here is derived from an EMBL/GenBank/DDBJ whole genome shotgun (WGS) entry which is preliminary data.</text>
</comment>
<comment type="similarity">
    <text evidence="7">Belongs to the ustYa family.</text>
</comment>
<keyword evidence="6" id="KW-0325">Glycoprotein</keyword>
<reference evidence="8" key="2">
    <citation type="submission" date="2023-06" db="EMBL/GenBank/DDBJ databases">
        <authorList>
            <consortium name="Lawrence Berkeley National Laboratory"/>
            <person name="Haridas S."/>
            <person name="Hensen N."/>
            <person name="Bonometti L."/>
            <person name="Westerberg I."/>
            <person name="Brannstrom I.O."/>
            <person name="Guillou S."/>
            <person name="Cros-Aarteil S."/>
            <person name="Calhoun S."/>
            <person name="Kuo A."/>
            <person name="Mondo S."/>
            <person name="Pangilinan J."/>
            <person name="Riley R."/>
            <person name="Labutti K."/>
            <person name="Andreopoulos B."/>
            <person name="Lipzen A."/>
            <person name="Chen C."/>
            <person name="Yanf M."/>
            <person name="Daum C."/>
            <person name="Ng V."/>
            <person name="Clum A."/>
            <person name="Steindorff A."/>
            <person name="Ohm R."/>
            <person name="Martin F."/>
            <person name="Silar P."/>
            <person name="Natvig D."/>
            <person name="Lalanne C."/>
            <person name="Gautier V."/>
            <person name="Ament-Velasquez S.L."/>
            <person name="Kruys A."/>
            <person name="Hutchinson M.I."/>
            <person name="Powell A.J."/>
            <person name="Barry K."/>
            <person name="Miller A.N."/>
            <person name="Grigoriev I.V."/>
            <person name="Debuchy R."/>
            <person name="Gladieux P."/>
            <person name="Thoren M.H."/>
            <person name="Johannesson H."/>
        </authorList>
    </citation>
    <scope>NUCLEOTIDE SEQUENCE</scope>
    <source>
        <strain evidence="8">CBS 118394</strain>
    </source>
</reference>
<keyword evidence="4" id="KW-0843">Virulence</keyword>
<evidence type="ECO:0000256" key="2">
    <source>
        <dbReference type="ARBA" id="ARBA00022692"/>
    </source>
</evidence>
<proteinExistence type="inferred from homology"/>
<evidence type="ECO:0000256" key="5">
    <source>
        <dbReference type="ARBA" id="ARBA00023136"/>
    </source>
</evidence>
<feature type="non-terminal residue" evidence="8">
    <location>
        <position position="1"/>
    </location>
</feature>
<feature type="non-terminal residue" evidence="8">
    <location>
        <position position="167"/>
    </location>
</feature>
<dbReference type="GO" id="GO:0043386">
    <property type="term" value="P:mycotoxin biosynthetic process"/>
    <property type="evidence" value="ECO:0007669"/>
    <property type="project" value="InterPro"/>
</dbReference>
<keyword evidence="3" id="KW-1133">Transmembrane helix</keyword>
<evidence type="ECO:0000256" key="6">
    <source>
        <dbReference type="ARBA" id="ARBA00023180"/>
    </source>
</evidence>
<dbReference type="Proteomes" id="UP001283341">
    <property type="component" value="Unassembled WGS sequence"/>
</dbReference>
<keyword evidence="9" id="KW-1185">Reference proteome</keyword>
<dbReference type="AlphaFoldDB" id="A0AAE0IUA2"/>
<name>A0AAE0IUA2_9PEZI</name>
<protein>
    <submittedName>
        <fullName evidence="8">Uncharacterized protein</fullName>
    </submittedName>
</protein>
<evidence type="ECO:0000256" key="3">
    <source>
        <dbReference type="ARBA" id="ARBA00022989"/>
    </source>
</evidence>
<dbReference type="EMBL" id="JAUEDM010000001">
    <property type="protein sequence ID" value="KAK3331274.1"/>
    <property type="molecule type" value="Genomic_DNA"/>
</dbReference>
<evidence type="ECO:0000313" key="9">
    <source>
        <dbReference type="Proteomes" id="UP001283341"/>
    </source>
</evidence>
<evidence type="ECO:0000256" key="4">
    <source>
        <dbReference type="ARBA" id="ARBA00023026"/>
    </source>
</evidence>
<dbReference type="Pfam" id="PF11807">
    <property type="entry name" value="UstYa"/>
    <property type="match status" value="1"/>
</dbReference>
<evidence type="ECO:0000256" key="1">
    <source>
        <dbReference type="ARBA" id="ARBA00004167"/>
    </source>
</evidence>
<evidence type="ECO:0000313" key="8">
    <source>
        <dbReference type="EMBL" id="KAK3331274.1"/>
    </source>
</evidence>
<sequence>YAGLPNEANTKAWDDLIMPTFFSASLVDLRKTGESVNDSVRLAQGGYLAGLGVYHNIHCLRRLRIFLHSDYDYDNLTEANLKYFRGHLANIQSPGHCIESLRRSVLCNADTTIYTFTWTDAKFVRPGVWRPESKSNQERKCVKWEAIEDWVNERRVPLNPVLLKPSG</sequence>
<reference evidence="8" key="1">
    <citation type="journal article" date="2023" name="Mol. Phylogenet. Evol.">
        <title>Genome-scale phylogeny and comparative genomics of the fungal order Sordariales.</title>
        <authorList>
            <person name="Hensen N."/>
            <person name="Bonometti L."/>
            <person name="Westerberg I."/>
            <person name="Brannstrom I.O."/>
            <person name="Guillou S."/>
            <person name="Cros-Aarteil S."/>
            <person name="Calhoun S."/>
            <person name="Haridas S."/>
            <person name="Kuo A."/>
            <person name="Mondo S."/>
            <person name="Pangilinan J."/>
            <person name="Riley R."/>
            <person name="LaButti K."/>
            <person name="Andreopoulos B."/>
            <person name="Lipzen A."/>
            <person name="Chen C."/>
            <person name="Yan M."/>
            <person name="Daum C."/>
            <person name="Ng V."/>
            <person name="Clum A."/>
            <person name="Steindorff A."/>
            <person name="Ohm R.A."/>
            <person name="Martin F."/>
            <person name="Silar P."/>
            <person name="Natvig D.O."/>
            <person name="Lalanne C."/>
            <person name="Gautier V."/>
            <person name="Ament-Velasquez S.L."/>
            <person name="Kruys A."/>
            <person name="Hutchinson M.I."/>
            <person name="Powell A.J."/>
            <person name="Barry K."/>
            <person name="Miller A.N."/>
            <person name="Grigoriev I.V."/>
            <person name="Debuchy R."/>
            <person name="Gladieux P."/>
            <person name="Hiltunen Thoren M."/>
            <person name="Johannesson H."/>
        </authorList>
    </citation>
    <scope>NUCLEOTIDE SEQUENCE</scope>
    <source>
        <strain evidence="8">CBS 118394</strain>
    </source>
</reference>
<dbReference type="GO" id="GO:0016020">
    <property type="term" value="C:membrane"/>
    <property type="evidence" value="ECO:0007669"/>
    <property type="project" value="UniProtKB-SubCell"/>
</dbReference>
<dbReference type="InterPro" id="IPR021765">
    <property type="entry name" value="UstYa-like"/>
</dbReference>
<gene>
    <name evidence="8" type="ORF">B0H66DRAFT_456316</name>
</gene>
<keyword evidence="5" id="KW-0472">Membrane</keyword>